<dbReference type="InterPro" id="IPR052360">
    <property type="entry name" value="Transcr_Regulatory_Proteins"/>
</dbReference>
<proteinExistence type="predicted"/>
<evidence type="ECO:0000256" key="6">
    <source>
        <dbReference type="ARBA" id="ARBA00023242"/>
    </source>
</evidence>
<sequence>MLFTCLELMQGRYKTGKTHLQSGMKLLADLTDSKREYTNDWLVGAFTRMNLLATQFGQGLQTPPGPQLPTHSQPLSSMLVFESVSQARDYLDYLLADILHLADTCRQQTDFQDSVQRSSPGQDMLDIQRIKSDLASWLHIYRESSVRLHTQKRPLNEIAFHLQVQAFHQLKDPAYVVSGTEQFFFVADIGWVPPLHYTALHCRVRHIRQRAIDLLQAVPIHEGVWDSVFAASVATEVMRIEQGGVVENCDAWVGNNDLPTVHPELVFQDDEESLNLPTAPALHRLYDVQVTLSDSPTGKATLSYKKGTSDGRFRITTTEYDVSPEAGLIIKKDVDFSNQFPLESFHEFTKSTI</sequence>
<keyword evidence="2" id="KW-0862">Zinc</keyword>
<name>A0AAE0NPH2_9PEZI</name>
<evidence type="ECO:0000313" key="7">
    <source>
        <dbReference type="EMBL" id="KAK3385316.1"/>
    </source>
</evidence>
<reference evidence="7" key="1">
    <citation type="journal article" date="2023" name="Mol. Phylogenet. Evol.">
        <title>Genome-scale phylogeny and comparative genomics of the fungal order Sordariales.</title>
        <authorList>
            <person name="Hensen N."/>
            <person name="Bonometti L."/>
            <person name="Westerberg I."/>
            <person name="Brannstrom I.O."/>
            <person name="Guillou S."/>
            <person name="Cros-Aarteil S."/>
            <person name="Calhoun S."/>
            <person name="Haridas S."/>
            <person name="Kuo A."/>
            <person name="Mondo S."/>
            <person name="Pangilinan J."/>
            <person name="Riley R."/>
            <person name="LaButti K."/>
            <person name="Andreopoulos B."/>
            <person name="Lipzen A."/>
            <person name="Chen C."/>
            <person name="Yan M."/>
            <person name="Daum C."/>
            <person name="Ng V."/>
            <person name="Clum A."/>
            <person name="Steindorff A."/>
            <person name="Ohm R.A."/>
            <person name="Martin F."/>
            <person name="Silar P."/>
            <person name="Natvig D.O."/>
            <person name="Lalanne C."/>
            <person name="Gautier V."/>
            <person name="Ament-Velasquez S.L."/>
            <person name="Kruys A."/>
            <person name="Hutchinson M.I."/>
            <person name="Powell A.J."/>
            <person name="Barry K."/>
            <person name="Miller A.N."/>
            <person name="Grigoriev I.V."/>
            <person name="Debuchy R."/>
            <person name="Gladieux P."/>
            <person name="Hiltunen Thoren M."/>
            <person name="Johannesson H."/>
        </authorList>
    </citation>
    <scope>NUCLEOTIDE SEQUENCE</scope>
    <source>
        <strain evidence="7">CBS 232.78</strain>
    </source>
</reference>
<keyword evidence="5" id="KW-0804">Transcription</keyword>
<keyword evidence="8" id="KW-1185">Reference proteome</keyword>
<evidence type="ECO:0000256" key="3">
    <source>
        <dbReference type="ARBA" id="ARBA00023015"/>
    </source>
</evidence>
<dbReference type="Proteomes" id="UP001285441">
    <property type="component" value="Unassembled WGS sequence"/>
</dbReference>
<comment type="caution">
    <text evidence="7">The sequence shown here is derived from an EMBL/GenBank/DDBJ whole genome shotgun (WGS) entry which is preliminary data.</text>
</comment>
<keyword evidence="1" id="KW-0479">Metal-binding</keyword>
<gene>
    <name evidence="7" type="ORF">B0H63DRAFT_181543</name>
</gene>
<evidence type="ECO:0000256" key="4">
    <source>
        <dbReference type="ARBA" id="ARBA00023125"/>
    </source>
</evidence>
<keyword evidence="3" id="KW-0805">Transcription regulation</keyword>
<dbReference type="PANTHER" id="PTHR36206">
    <property type="entry name" value="ASPERCRYPTIN BIOSYNTHESIS CLUSTER-SPECIFIC TRANSCRIPTION REGULATOR ATNN-RELATED"/>
    <property type="match status" value="1"/>
</dbReference>
<keyword evidence="6" id="KW-0539">Nucleus</keyword>
<reference evidence="7" key="2">
    <citation type="submission" date="2023-06" db="EMBL/GenBank/DDBJ databases">
        <authorList>
            <consortium name="Lawrence Berkeley National Laboratory"/>
            <person name="Haridas S."/>
            <person name="Hensen N."/>
            <person name="Bonometti L."/>
            <person name="Westerberg I."/>
            <person name="Brannstrom I.O."/>
            <person name="Guillou S."/>
            <person name="Cros-Aarteil S."/>
            <person name="Calhoun S."/>
            <person name="Kuo A."/>
            <person name="Mondo S."/>
            <person name="Pangilinan J."/>
            <person name="Riley R."/>
            <person name="LaButti K."/>
            <person name="Andreopoulos B."/>
            <person name="Lipzen A."/>
            <person name="Chen C."/>
            <person name="Yanf M."/>
            <person name="Daum C."/>
            <person name="Ng V."/>
            <person name="Clum A."/>
            <person name="Steindorff A."/>
            <person name="Ohm R."/>
            <person name="Martin F."/>
            <person name="Silar P."/>
            <person name="Natvig D."/>
            <person name="Lalanne C."/>
            <person name="Gautier V."/>
            <person name="Ament-velasquez S.L."/>
            <person name="Kruys A."/>
            <person name="Hutchinson M.I."/>
            <person name="Powell A.J."/>
            <person name="Barry K."/>
            <person name="Miller A.N."/>
            <person name="Grigoriev I.V."/>
            <person name="Debuchy R."/>
            <person name="Gladieux P."/>
            <person name="Thoren M.H."/>
            <person name="Johannesson H."/>
        </authorList>
    </citation>
    <scope>NUCLEOTIDE SEQUENCE</scope>
    <source>
        <strain evidence="7">CBS 232.78</strain>
    </source>
</reference>
<evidence type="ECO:0000256" key="5">
    <source>
        <dbReference type="ARBA" id="ARBA00023163"/>
    </source>
</evidence>
<dbReference type="PANTHER" id="PTHR36206:SF16">
    <property type="entry name" value="TRANSCRIPTION FACTOR DOMAIN-CONTAINING PROTEIN-RELATED"/>
    <property type="match status" value="1"/>
</dbReference>
<keyword evidence="4" id="KW-0238">DNA-binding</keyword>
<dbReference type="EMBL" id="JAULSW010000004">
    <property type="protein sequence ID" value="KAK3385316.1"/>
    <property type="molecule type" value="Genomic_DNA"/>
</dbReference>
<dbReference type="AlphaFoldDB" id="A0AAE0NPH2"/>
<dbReference type="GO" id="GO:0046872">
    <property type="term" value="F:metal ion binding"/>
    <property type="evidence" value="ECO:0007669"/>
    <property type="project" value="UniProtKB-KW"/>
</dbReference>
<protein>
    <submittedName>
        <fullName evidence="7">Uncharacterized protein</fullName>
    </submittedName>
</protein>
<evidence type="ECO:0000256" key="2">
    <source>
        <dbReference type="ARBA" id="ARBA00022833"/>
    </source>
</evidence>
<evidence type="ECO:0000256" key="1">
    <source>
        <dbReference type="ARBA" id="ARBA00022723"/>
    </source>
</evidence>
<accession>A0AAE0NPH2</accession>
<dbReference type="GO" id="GO:0003677">
    <property type="term" value="F:DNA binding"/>
    <property type="evidence" value="ECO:0007669"/>
    <property type="project" value="UniProtKB-KW"/>
</dbReference>
<organism evidence="7 8">
    <name type="scientific">Podospora didyma</name>
    <dbReference type="NCBI Taxonomy" id="330526"/>
    <lineage>
        <taxon>Eukaryota</taxon>
        <taxon>Fungi</taxon>
        <taxon>Dikarya</taxon>
        <taxon>Ascomycota</taxon>
        <taxon>Pezizomycotina</taxon>
        <taxon>Sordariomycetes</taxon>
        <taxon>Sordariomycetidae</taxon>
        <taxon>Sordariales</taxon>
        <taxon>Podosporaceae</taxon>
        <taxon>Podospora</taxon>
    </lineage>
</organism>
<evidence type="ECO:0000313" key="8">
    <source>
        <dbReference type="Proteomes" id="UP001285441"/>
    </source>
</evidence>